<evidence type="ECO:0000313" key="7">
    <source>
        <dbReference type="EMBL" id="MFD0795391.1"/>
    </source>
</evidence>
<feature type="transmembrane region" description="Helical" evidence="5">
    <location>
        <begin position="69"/>
        <end position="91"/>
    </location>
</feature>
<evidence type="ECO:0000313" key="8">
    <source>
        <dbReference type="Proteomes" id="UP001597010"/>
    </source>
</evidence>
<dbReference type="PANTHER" id="PTHR10846">
    <property type="entry name" value="SODIUM/POTASSIUM/CALCIUM EXCHANGER"/>
    <property type="match status" value="1"/>
</dbReference>
<evidence type="ECO:0000256" key="5">
    <source>
        <dbReference type="SAM" id="Phobius"/>
    </source>
</evidence>
<gene>
    <name evidence="7" type="ORF">ACFQZX_17345</name>
</gene>
<feature type="transmembrane region" description="Helical" evidence="5">
    <location>
        <begin position="193"/>
        <end position="214"/>
    </location>
</feature>
<feature type="transmembrane region" description="Helical" evidence="5">
    <location>
        <begin position="313"/>
        <end position="332"/>
    </location>
</feature>
<reference evidence="8" key="1">
    <citation type="journal article" date="2019" name="Int. J. Syst. Evol. Microbiol.">
        <title>The Global Catalogue of Microorganisms (GCM) 10K type strain sequencing project: providing services to taxonomists for standard genome sequencing and annotation.</title>
        <authorList>
            <consortium name="The Broad Institute Genomics Platform"/>
            <consortium name="The Broad Institute Genome Sequencing Center for Infectious Disease"/>
            <person name="Wu L."/>
            <person name="Ma J."/>
        </authorList>
    </citation>
    <scope>NUCLEOTIDE SEQUENCE [LARGE SCALE GENOMIC DNA]</scope>
    <source>
        <strain evidence="8">CCUG 61484</strain>
    </source>
</reference>
<dbReference type="RefSeq" id="WP_377117745.1">
    <property type="nucleotide sequence ID" value="NZ_JBHTHZ010000014.1"/>
</dbReference>
<keyword evidence="3 5" id="KW-1133">Transmembrane helix</keyword>
<dbReference type="InterPro" id="IPR044880">
    <property type="entry name" value="NCX_ion-bd_dom_sf"/>
</dbReference>
<sequence length="334" mass="35986">MTTLSAIALFLVSFLLMTISSFILGASVEKFKVRYLLPGAVVGMVAALAADAPEIASAITALFAGSHNVGIGIIIGSCIFNIAVLIGLNALIIDKLPLNRKALLWDGATSLIILSILILLLYKYISPLLAFLLFVAILIPYILISVLKPRNTTEKRLSGKMNKLVQLTDQQNEKVAKEKHAVFWKSWSGTWPAVISVAVIIATSVGMVNSAIFLGKLMGLNQVILGTIILALLTSIPNMITSLRLAKEGSGAAVISESLNSNNLNIFIGVSLPVVLTTLGMVTRQALFSVWCLLGISFTALALLYYFKGFNRLAGAVIIGLYLLFVLSLVFWRF</sequence>
<protein>
    <submittedName>
        <fullName evidence="7">Sodium:calcium antiporter</fullName>
    </submittedName>
</protein>
<feature type="transmembrane region" description="Helical" evidence="5">
    <location>
        <begin position="6"/>
        <end position="28"/>
    </location>
</feature>
<dbReference type="Gene3D" id="1.20.1420.30">
    <property type="entry name" value="NCX, central ion-binding region"/>
    <property type="match status" value="2"/>
</dbReference>
<evidence type="ECO:0000256" key="1">
    <source>
        <dbReference type="ARBA" id="ARBA00004141"/>
    </source>
</evidence>
<accession>A0ABW3AY21</accession>
<feature type="domain" description="Sodium/calcium exchanger membrane region" evidence="6">
    <location>
        <begin position="6"/>
        <end position="145"/>
    </location>
</feature>
<dbReference type="PANTHER" id="PTHR10846:SF8">
    <property type="entry name" value="INNER MEMBRANE PROTEIN YRBG"/>
    <property type="match status" value="1"/>
</dbReference>
<evidence type="ECO:0000256" key="3">
    <source>
        <dbReference type="ARBA" id="ARBA00022989"/>
    </source>
</evidence>
<keyword evidence="8" id="KW-1185">Reference proteome</keyword>
<feature type="transmembrane region" description="Helical" evidence="5">
    <location>
        <begin position="128"/>
        <end position="147"/>
    </location>
</feature>
<feature type="transmembrane region" description="Helical" evidence="5">
    <location>
        <begin position="103"/>
        <end position="122"/>
    </location>
</feature>
<comment type="caution">
    <text evidence="7">The sequence shown here is derived from an EMBL/GenBank/DDBJ whole genome shotgun (WGS) entry which is preliminary data.</text>
</comment>
<feature type="domain" description="Sodium/calcium exchanger membrane region" evidence="6">
    <location>
        <begin position="193"/>
        <end position="329"/>
    </location>
</feature>
<dbReference type="Proteomes" id="UP001597010">
    <property type="component" value="Unassembled WGS sequence"/>
</dbReference>
<feature type="transmembrane region" description="Helical" evidence="5">
    <location>
        <begin position="264"/>
        <end position="282"/>
    </location>
</feature>
<feature type="transmembrane region" description="Helical" evidence="5">
    <location>
        <begin position="220"/>
        <end position="243"/>
    </location>
</feature>
<evidence type="ECO:0000256" key="2">
    <source>
        <dbReference type="ARBA" id="ARBA00022692"/>
    </source>
</evidence>
<dbReference type="InterPro" id="IPR004481">
    <property type="entry name" value="K/Na/Ca-exchanger"/>
</dbReference>
<keyword evidence="4 5" id="KW-0472">Membrane</keyword>
<dbReference type="EMBL" id="JBHTHZ010000014">
    <property type="protein sequence ID" value="MFD0795391.1"/>
    <property type="molecule type" value="Genomic_DNA"/>
</dbReference>
<keyword evidence="2 5" id="KW-0812">Transmembrane</keyword>
<dbReference type="InterPro" id="IPR004837">
    <property type="entry name" value="NaCa_Exmemb"/>
</dbReference>
<dbReference type="Pfam" id="PF01699">
    <property type="entry name" value="Na_Ca_ex"/>
    <property type="match status" value="2"/>
</dbReference>
<name>A0ABW3AY21_9SPHI</name>
<comment type="subcellular location">
    <subcellularLocation>
        <location evidence="1">Membrane</location>
        <topology evidence="1">Multi-pass membrane protein</topology>
    </subcellularLocation>
</comment>
<proteinExistence type="predicted"/>
<feature type="transmembrane region" description="Helical" evidence="5">
    <location>
        <begin position="288"/>
        <end position="306"/>
    </location>
</feature>
<organism evidence="7 8">
    <name type="scientific">Mucilaginibacter litoreus</name>
    <dbReference type="NCBI Taxonomy" id="1048221"/>
    <lineage>
        <taxon>Bacteria</taxon>
        <taxon>Pseudomonadati</taxon>
        <taxon>Bacteroidota</taxon>
        <taxon>Sphingobacteriia</taxon>
        <taxon>Sphingobacteriales</taxon>
        <taxon>Sphingobacteriaceae</taxon>
        <taxon>Mucilaginibacter</taxon>
    </lineage>
</organism>
<evidence type="ECO:0000259" key="6">
    <source>
        <dbReference type="Pfam" id="PF01699"/>
    </source>
</evidence>
<evidence type="ECO:0000256" key="4">
    <source>
        <dbReference type="ARBA" id="ARBA00023136"/>
    </source>
</evidence>
<feature type="transmembrane region" description="Helical" evidence="5">
    <location>
        <begin position="35"/>
        <end position="63"/>
    </location>
</feature>